<keyword evidence="2" id="KW-1185">Reference proteome</keyword>
<proteinExistence type="predicted"/>
<gene>
    <name evidence="1" type="ORF">MUK42_35765</name>
</gene>
<name>A0A9E7JEZ6_9LILI</name>
<accession>A0A9E7JEZ6</accession>
<evidence type="ECO:0000313" key="2">
    <source>
        <dbReference type="Proteomes" id="UP001055439"/>
    </source>
</evidence>
<organism evidence="1 2">
    <name type="scientific">Musa troglodytarum</name>
    <name type="common">fe'i banana</name>
    <dbReference type="NCBI Taxonomy" id="320322"/>
    <lineage>
        <taxon>Eukaryota</taxon>
        <taxon>Viridiplantae</taxon>
        <taxon>Streptophyta</taxon>
        <taxon>Embryophyta</taxon>
        <taxon>Tracheophyta</taxon>
        <taxon>Spermatophyta</taxon>
        <taxon>Magnoliopsida</taxon>
        <taxon>Liliopsida</taxon>
        <taxon>Zingiberales</taxon>
        <taxon>Musaceae</taxon>
        <taxon>Musa</taxon>
    </lineage>
</organism>
<dbReference type="Proteomes" id="UP001055439">
    <property type="component" value="Chromosome 10"/>
</dbReference>
<evidence type="ECO:0000313" key="1">
    <source>
        <dbReference type="EMBL" id="URD78673.1"/>
    </source>
</evidence>
<sequence>MAVWNEDVFVQRKENGHDEETHHHHQALSGSKLSTKKCSFLTGHGRTIIFYPFFARRGSRILFPVPTVRGFRRELGGRTLRVWLL</sequence>
<reference evidence="1" key="1">
    <citation type="submission" date="2022-05" db="EMBL/GenBank/DDBJ databases">
        <title>The Musa troglodytarum L. genome provides insights into the mechanism of non-climacteric behaviour and enrichment of carotenoids.</title>
        <authorList>
            <person name="Wang J."/>
        </authorList>
    </citation>
    <scope>NUCLEOTIDE SEQUENCE</scope>
    <source>
        <tissue evidence="1">Leaf</tissue>
    </source>
</reference>
<protein>
    <submittedName>
        <fullName evidence="1">Uncharacterized protein</fullName>
    </submittedName>
</protein>
<dbReference type="AlphaFoldDB" id="A0A9E7JEZ6"/>
<dbReference type="EMBL" id="CP097503">
    <property type="protein sequence ID" value="URD78673.1"/>
    <property type="molecule type" value="Genomic_DNA"/>
</dbReference>